<sequence>MKKFLTFLTCFFIVLTLFPLTVQASNDPPSVSADSCVVMDATTGTLLYGKNENAAYPPASTTKLMTALLTLESCNLDDIVTIGKNPPNADGSKIYLYEGEEIKVRDLLYGLILVSGNDCAQALAEYISGSCNKFAQAMNKRALELGCKNTNFVNPSGLYNINHKTSAKDLSLIMRALSKNPEYIKIATTSFYSIPSTNKSTHARPLWNENKLIQKSSSFYYPGCIGGKTGYTIQSFHSYVACATQNGRTLIVALLHDKKKTFFPDSIALFNYAFNNFDWTKIYSKGDLVTTYNKNGLKIPLLASSDFYYIRPKTDIRKPTFRLENKNLNLKLFKKGDTIATADIFVNNKMIGKLELKSGTDHKFEQAFKLTFNSRLTPYIIFPAVLVILGSSIFIFKKLKPAQK</sequence>
<proteinExistence type="inferred from homology"/>
<dbReference type="InterPro" id="IPR018044">
    <property type="entry name" value="Peptidase_S11"/>
</dbReference>
<dbReference type="PRINTS" id="PR00725">
    <property type="entry name" value="DADACBPTASE1"/>
</dbReference>
<keyword evidence="10" id="KW-0573">Peptidoglycan synthesis</keyword>
<evidence type="ECO:0000256" key="5">
    <source>
        <dbReference type="ARBA" id="ARBA00022645"/>
    </source>
</evidence>
<protein>
    <recommendedName>
        <fullName evidence="4">serine-type D-Ala-D-Ala carboxypeptidase</fullName>
        <ecNumber evidence="4">3.4.16.4</ecNumber>
    </recommendedName>
</protein>
<comment type="catalytic activity">
    <reaction evidence="12">
        <text>Preferential cleavage: (Ac)2-L-Lys-D-Ala-|-D-Ala. Also transpeptidation of peptidyl-alanyl moieties that are N-acyl substituents of D-alanine.</text>
        <dbReference type="EC" id="3.4.16.4"/>
    </reaction>
</comment>
<evidence type="ECO:0000256" key="16">
    <source>
        <dbReference type="SAM" id="Phobius"/>
    </source>
</evidence>
<evidence type="ECO:0000256" key="6">
    <source>
        <dbReference type="ARBA" id="ARBA00022670"/>
    </source>
</evidence>
<feature type="binding site" evidence="14">
    <location>
        <position position="228"/>
    </location>
    <ligand>
        <name>substrate</name>
    </ligand>
</feature>
<dbReference type="InterPro" id="IPR001967">
    <property type="entry name" value="Peptidase_S11_N"/>
</dbReference>
<keyword evidence="8" id="KW-0378">Hydrolase</keyword>
<dbReference type="GO" id="GO:0009002">
    <property type="term" value="F:serine-type D-Ala-D-Ala carboxypeptidase activity"/>
    <property type="evidence" value="ECO:0007669"/>
    <property type="project" value="UniProtKB-EC"/>
</dbReference>
<evidence type="ECO:0000259" key="18">
    <source>
        <dbReference type="Pfam" id="PF00768"/>
    </source>
</evidence>
<evidence type="ECO:0000256" key="14">
    <source>
        <dbReference type="PIRSR" id="PIRSR618044-2"/>
    </source>
</evidence>
<keyword evidence="7 17" id="KW-0732">Signal</keyword>
<evidence type="ECO:0000256" key="4">
    <source>
        <dbReference type="ARBA" id="ARBA00012448"/>
    </source>
</evidence>
<dbReference type="Pfam" id="PF07943">
    <property type="entry name" value="PBP5_C"/>
    <property type="match status" value="1"/>
</dbReference>
<dbReference type="RefSeq" id="WP_119973489.1">
    <property type="nucleotide sequence ID" value="NZ_CP032416.1"/>
</dbReference>
<evidence type="ECO:0000256" key="3">
    <source>
        <dbReference type="ARBA" id="ARBA00007164"/>
    </source>
</evidence>
<keyword evidence="16" id="KW-0472">Membrane</keyword>
<dbReference type="AlphaFoldDB" id="A0A386H658"/>
<comment type="pathway">
    <text evidence="2">Cell wall biogenesis; peptidoglycan biosynthesis.</text>
</comment>
<dbReference type="InterPro" id="IPR012338">
    <property type="entry name" value="Beta-lactam/transpept-like"/>
</dbReference>
<dbReference type="OrthoDB" id="9791132at2"/>
<reference evidence="20 21" key="1">
    <citation type="journal article" date="2019" name="Int. J. Syst. Evol. Microbiol.">
        <title>Clostridium fermenticellae sp. nov., isolated from the mud in a fermentation cellar for the production of the Chinese liquor, baijiu.</title>
        <authorList>
            <person name="Xu P.X."/>
            <person name="Chai L.J."/>
            <person name="Qiu T."/>
            <person name="Zhang X.J."/>
            <person name="Lu Z.M."/>
            <person name="Xiao C."/>
            <person name="Wang S.T."/>
            <person name="Shen C.H."/>
            <person name="Shi J.S."/>
            <person name="Xu Z.H."/>
        </authorList>
    </citation>
    <scope>NUCLEOTIDE SEQUENCE [LARGE SCALE GENOMIC DNA]</scope>
    <source>
        <strain evidence="20 21">JN500901</strain>
    </source>
</reference>
<comment type="function">
    <text evidence="1">Removes C-terminal D-alanyl residues from sugar-peptide cell wall precursors.</text>
</comment>
<evidence type="ECO:0000256" key="9">
    <source>
        <dbReference type="ARBA" id="ARBA00022960"/>
    </source>
</evidence>
<comment type="similarity">
    <text evidence="3 15">Belongs to the peptidase S11 family.</text>
</comment>
<evidence type="ECO:0000256" key="12">
    <source>
        <dbReference type="ARBA" id="ARBA00034000"/>
    </source>
</evidence>
<feature type="transmembrane region" description="Helical" evidence="16">
    <location>
        <begin position="376"/>
        <end position="396"/>
    </location>
</feature>
<dbReference type="PANTHER" id="PTHR21581:SF33">
    <property type="entry name" value="D-ALANYL-D-ALANINE CARBOXYPEPTIDASE DACB"/>
    <property type="match status" value="1"/>
</dbReference>
<gene>
    <name evidence="20" type="ORF">D4Z93_10915</name>
</gene>
<evidence type="ECO:0000313" key="20">
    <source>
        <dbReference type="EMBL" id="AYD41005.1"/>
    </source>
</evidence>
<feature type="signal peptide" evidence="17">
    <location>
        <begin position="1"/>
        <end position="24"/>
    </location>
</feature>
<dbReference type="PANTHER" id="PTHR21581">
    <property type="entry name" value="D-ALANYL-D-ALANINE CARBOXYPEPTIDASE"/>
    <property type="match status" value="1"/>
</dbReference>
<feature type="active site" description="Acyl-ester intermediate" evidence="13">
    <location>
        <position position="60"/>
    </location>
</feature>
<evidence type="ECO:0000256" key="15">
    <source>
        <dbReference type="RuleBase" id="RU004016"/>
    </source>
</evidence>
<organism evidence="20 21">
    <name type="scientific">Clostridium fermenticellae</name>
    <dbReference type="NCBI Taxonomy" id="2068654"/>
    <lineage>
        <taxon>Bacteria</taxon>
        <taxon>Bacillati</taxon>
        <taxon>Bacillota</taxon>
        <taxon>Clostridia</taxon>
        <taxon>Eubacteriales</taxon>
        <taxon>Clostridiaceae</taxon>
        <taxon>Clostridium</taxon>
    </lineage>
</organism>
<dbReference type="SUPFAM" id="SSF69189">
    <property type="entry name" value="Penicillin-binding protein associated domain"/>
    <property type="match status" value="1"/>
</dbReference>
<evidence type="ECO:0000259" key="19">
    <source>
        <dbReference type="Pfam" id="PF07943"/>
    </source>
</evidence>
<dbReference type="EMBL" id="CP032416">
    <property type="protein sequence ID" value="AYD41005.1"/>
    <property type="molecule type" value="Genomic_DNA"/>
</dbReference>
<evidence type="ECO:0000256" key="10">
    <source>
        <dbReference type="ARBA" id="ARBA00022984"/>
    </source>
</evidence>
<dbReference type="Proteomes" id="UP000266301">
    <property type="component" value="Chromosome"/>
</dbReference>
<feature type="domain" description="Peptidase S11 D-alanyl-D-alanine carboxypeptidase A N-terminal" evidence="18">
    <location>
        <begin position="25"/>
        <end position="257"/>
    </location>
</feature>
<keyword evidence="11" id="KW-0961">Cell wall biogenesis/degradation</keyword>
<evidence type="ECO:0000256" key="17">
    <source>
        <dbReference type="SAM" id="SignalP"/>
    </source>
</evidence>
<keyword evidence="16" id="KW-0812">Transmembrane</keyword>
<evidence type="ECO:0000313" key="21">
    <source>
        <dbReference type="Proteomes" id="UP000266301"/>
    </source>
</evidence>
<dbReference type="GO" id="GO:0008360">
    <property type="term" value="P:regulation of cell shape"/>
    <property type="evidence" value="ECO:0007669"/>
    <property type="project" value="UniProtKB-KW"/>
</dbReference>
<dbReference type="InterPro" id="IPR015956">
    <property type="entry name" value="Peniciliin-bd_prot_C_sf"/>
</dbReference>
<feature type="domain" description="Peptidase S11 D-Ala-D-Ala carboxypeptidase A C-terminal" evidence="19">
    <location>
        <begin position="277"/>
        <end position="362"/>
    </location>
</feature>
<dbReference type="Gene3D" id="3.40.710.10">
    <property type="entry name" value="DD-peptidase/beta-lactamase superfamily"/>
    <property type="match status" value="1"/>
</dbReference>
<dbReference type="GO" id="GO:0006508">
    <property type="term" value="P:proteolysis"/>
    <property type="evidence" value="ECO:0007669"/>
    <property type="project" value="UniProtKB-KW"/>
</dbReference>
<dbReference type="InterPro" id="IPR012907">
    <property type="entry name" value="Peptidase_S11_C"/>
</dbReference>
<evidence type="ECO:0000256" key="8">
    <source>
        <dbReference type="ARBA" id="ARBA00022801"/>
    </source>
</evidence>
<evidence type="ECO:0000256" key="13">
    <source>
        <dbReference type="PIRSR" id="PIRSR618044-1"/>
    </source>
</evidence>
<dbReference type="SUPFAM" id="SSF56601">
    <property type="entry name" value="beta-lactamase/transpeptidase-like"/>
    <property type="match status" value="1"/>
</dbReference>
<feature type="active site" description="Proton acceptor" evidence="13">
    <location>
        <position position="63"/>
    </location>
</feature>
<evidence type="ECO:0000256" key="11">
    <source>
        <dbReference type="ARBA" id="ARBA00023316"/>
    </source>
</evidence>
<keyword evidence="5 20" id="KW-0121">Carboxypeptidase</keyword>
<evidence type="ECO:0000256" key="7">
    <source>
        <dbReference type="ARBA" id="ARBA00022729"/>
    </source>
</evidence>
<dbReference type="EC" id="3.4.16.4" evidence="4"/>
<feature type="active site" evidence="13">
    <location>
        <position position="115"/>
    </location>
</feature>
<keyword evidence="6" id="KW-0645">Protease</keyword>
<dbReference type="Pfam" id="PF00768">
    <property type="entry name" value="Peptidase_S11"/>
    <property type="match status" value="1"/>
</dbReference>
<keyword evidence="9" id="KW-0133">Cell shape</keyword>
<evidence type="ECO:0000256" key="1">
    <source>
        <dbReference type="ARBA" id="ARBA00003217"/>
    </source>
</evidence>
<evidence type="ECO:0000256" key="2">
    <source>
        <dbReference type="ARBA" id="ARBA00004752"/>
    </source>
</evidence>
<name>A0A386H658_9CLOT</name>
<dbReference type="GO" id="GO:0071555">
    <property type="term" value="P:cell wall organization"/>
    <property type="evidence" value="ECO:0007669"/>
    <property type="project" value="UniProtKB-KW"/>
</dbReference>
<dbReference type="UniPathway" id="UPA00219"/>
<dbReference type="KEGG" id="cfer:D4Z93_10915"/>
<accession>A0A386H658</accession>
<feature type="chain" id="PRO_5017426984" description="serine-type D-Ala-D-Ala carboxypeptidase" evidence="17">
    <location>
        <begin position="25"/>
        <end position="404"/>
    </location>
</feature>
<keyword evidence="21" id="KW-1185">Reference proteome</keyword>
<dbReference type="GO" id="GO:0009252">
    <property type="term" value="P:peptidoglycan biosynthetic process"/>
    <property type="evidence" value="ECO:0007669"/>
    <property type="project" value="UniProtKB-UniPathway"/>
</dbReference>
<keyword evidence="16" id="KW-1133">Transmembrane helix</keyword>